<gene>
    <name evidence="2" type="ORF">CAEBREN_06437</name>
</gene>
<dbReference type="Proteomes" id="UP000008068">
    <property type="component" value="Unassembled WGS sequence"/>
</dbReference>
<organism evidence="3">
    <name type="scientific">Caenorhabditis brenneri</name>
    <name type="common">Nematode worm</name>
    <dbReference type="NCBI Taxonomy" id="135651"/>
    <lineage>
        <taxon>Eukaryota</taxon>
        <taxon>Metazoa</taxon>
        <taxon>Ecdysozoa</taxon>
        <taxon>Nematoda</taxon>
        <taxon>Chromadorea</taxon>
        <taxon>Rhabditida</taxon>
        <taxon>Rhabditina</taxon>
        <taxon>Rhabditomorpha</taxon>
        <taxon>Rhabditoidea</taxon>
        <taxon>Rhabditidae</taxon>
        <taxon>Peloderinae</taxon>
        <taxon>Caenorhabditis</taxon>
    </lineage>
</organism>
<dbReference type="OMA" id="LIELMFI"/>
<dbReference type="AlphaFoldDB" id="G0MZX0"/>
<feature type="region of interest" description="Disordered" evidence="1">
    <location>
        <begin position="1"/>
        <end position="59"/>
    </location>
</feature>
<evidence type="ECO:0000313" key="2">
    <source>
        <dbReference type="EMBL" id="EGT48579.1"/>
    </source>
</evidence>
<dbReference type="EMBL" id="GL379823">
    <property type="protein sequence ID" value="EGT48579.1"/>
    <property type="molecule type" value="Genomic_DNA"/>
</dbReference>
<dbReference type="FunCoup" id="G0MZX0">
    <property type="interactions" value="258"/>
</dbReference>
<dbReference type="InParanoid" id="G0MZX0"/>
<evidence type="ECO:0000313" key="3">
    <source>
        <dbReference type="Proteomes" id="UP000008068"/>
    </source>
</evidence>
<evidence type="ECO:0000256" key="1">
    <source>
        <dbReference type="SAM" id="MobiDB-lite"/>
    </source>
</evidence>
<feature type="compositionally biased region" description="Basic and acidic residues" evidence="1">
    <location>
        <begin position="9"/>
        <end position="33"/>
    </location>
</feature>
<feature type="compositionally biased region" description="Acidic residues" evidence="1">
    <location>
        <begin position="46"/>
        <end position="55"/>
    </location>
</feature>
<dbReference type="OrthoDB" id="5780950at2759"/>
<name>G0MZX0_CAEBE</name>
<sequence>MEQEGSSRGTEEKERRQSVEGGHSERRRVEHETAGVLRRPKKNEDDLPEDSDDEDNRARIAGSRVFPPTLWNRLNNPVPERAVIDFWEFKIEGDVFTMTLVVDGEKYPMYFTSRSPNEYNLRANYWIPRHNQMYKALRCRLISMPKVLSINKLVFYNTPDCEAEDCLIELMFIKKWTCKALDYNVVTEFSQPQHLRKLITMFKPTEILISLNYGPYIYNQQSHDQHMQHNHISTNFDTTLNLEKDFRHECQELMNSDKPRVELTNFYGEAGKARSFGNQMLRTLCSIRKIVSLIAEGVGKPKVRNWPTIRKLNVNGPAGPGSDKPCSKLAQLLKDEGVEDSGKKRQLYASGERMYVCVRSDLRRAQKYSLGMPASSFKMDIGNDQFLNLTKAIPIFHCLFRTSIDADGVRRFVEEWQKGERSFEEIQVHIDKVIDHSFIDYLGADHNSDSKKIKIRRTIGGRRQTLSIEKDRLTTRHLSLRFNDEKSK</sequence>
<reference evidence="3" key="1">
    <citation type="submission" date="2011-07" db="EMBL/GenBank/DDBJ databases">
        <authorList>
            <consortium name="Caenorhabditis brenneri Sequencing and Analysis Consortium"/>
            <person name="Wilson R.K."/>
        </authorList>
    </citation>
    <scope>NUCLEOTIDE SEQUENCE [LARGE SCALE GENOMIC DNA]</scope>
    <source>
        <strain evidence="3">PB2801</strain>
    </source>
</reference>
<dbReference type="HOGENOM" id="CLU_044520_0_0_1"/>
<protein>
    <submittedName>
        <fullName evidence="2">Uncharacterized protein</fullName>
    </submittedName>
</protein>
<keyword evidence="3" id="KW-1185">Reference proteome</keyword>
<proteinExistence type="predicted"/>
<dbReference type="eggNOG" id="ENOG502TBTW">
    <property type="taxonomic scope" value="Eukaryota"/>
</dbReference>
<accession>G0MZX0</accession>